<dbReference type="AlphaFoldDB" id="A0A1I8PXK3"/>
<reference evidence="3 5" key="1">
    <citation type="submission" date="2015-05" db="EMBL/GenBank/DDBJ databases">
        <authorList>
            <person name="Wilson R.K."/>
            <person name="Warren W.C."/>
            <person name="Olafson P."/>
        </authorList>
    </citation>
    <scope>NUCLEOTIDE SEQUENCE [LARGE SCALE GENOMIC DNA]</scope>
    <source>
        <strain evidence="3 5">USDA</strain>
    </source>
</reference>
<gene>
    <name evidence="4" type="primary">106081007</name>
</gene>
<keyword evidence="2" id="KW-0472">Membrane</keyword>
<feature type="transmembrane region" description="Helical" evidence="2">
    <location>
        <begin position="672"/>
        <end position="695"/>
    </location>
</feature>
<dbReference type="EnsemblMetazoa" id="SCAU012050-RC">
    <property type="protein sequence ID" value="SCAU012050-PC"/>
    <property type="gene ID" value="SCAU012050"/>
</dbReference>
<dbReference type="Proteomes" id="UP000095300">
    <property type="component" value="Unassembled WGS sequence"/>
</dbReference>
<proteinExistence type="predicted"/>
<protein>
    <submittedName>
        <fullName evidence="4">Uncharacterized protein</fullName>
    </submittedName>
</protein>
<evidence type="ECO:0000256" key="1">
    <source>
        <dbReference type="SAM" id="MobiDB-lite"/>
    </source>
</evidence>
<dbReference type="EnsemblMetazoa" id="SCAU012050-RK">
    <property type="protein sequence ID" value="SCAU012050-PK"/>
    <property type="gene ID" value="SCAU012050"/>
</dbReference>
<reference evidence="4" key="2">
    <citation type="submission" date="2020-05" db="UniProtKB">
        <authorList>
            <consortium name="EnsemblMetazoa"/>
        </authorList>
    </citation>
    <scope>IDENTIFICATION</scope>
    <source>
        <strain evidence="4">USDA</strain>
    </source>
</reference>
<feature type="compositionally biased region" description="Low complexity" evidence="1">
    <location>
        <begin position="33"/>
        <end position="75"/>
    </location>
</feature>
<feature type="compositionally biased region" description="Low complexity" evidence="1">
    <location>
        <begin position="190"/>
        <end position="201"/>
    </location>
</feature>
<evidence type="ECO:0000313" key="3">
    <source>
        <dbReference type="EnsemblMetazoa" id="SCAU012050-PF"/>
    </source>
</evidence>
<dbReference type="EnsemblMetazoa" id="SCAU012050-RH">
    <property type="protein sequence ID" value="SCAU012050-PH"/>
    <property type="gene ID" value="SCAU012050"/>
</dbReference>
<feature type="region of interest" description="Disordered" evidence="1">
    <location>
        <begin position="186"/>
        <end position="220"/>
    </location>
</feature>
<feature type="transmembrane region" description="Helical" evidence="2">
    <location>
        <begin position="774"/>
        <end position="792"/>
    </location>
</feature>
<keyword evidence="2" id="KW-1133">Transmembrane helix</keyword>
<dbReference type="VEuPathDB" id="VectorBase:SCAU012050"/>
<feature type="compositionally biased region" description="Low complexity" evidence="1">
    <location>
        <begin position="1"/>
        <end position="24"/>
    </location>
</feature>
<feature type="transmembrane region" description="Helical" evidence="2">
    <location>
        <begin position="702"/>
        <end position="726"/>
    </location>
</feature>
<dbReference type="Gene3D" id="1.20.140.150">
    <property type="match status" value="1"/>
</dbReference>
<name>A0A1I8PXK3_STOCA</name>
<dbReference type="EnsemblMetazoa" id="SCAU012050-RF">
    <property type="protein sequence ID" value="SCAU012050-PF"/>
    <property type="gene ID" value="SCAU012050"/>
</dbReference>
<keyword evidence="2" id="KW-0812">Transmembrane</keyword>
<dbReference type="EnsemblMetazoa" id="SCAU012050-RA">
    <property type="protein sequence ID" value="SCAU012050-PA"/>
    <property type="gene ID" value="SCAU012050"/>
</dbReference>
<keyword evidence="5" id="KW-1185">Reference proteome</keyword>
<dbReference type="EnsemblMetazoa" id="SCAU012050-RI">
    <property type="protein sequence ID" value="SCAU012050-PI"/>
    <property type="gene ID" value="SCAU012050"/>
</dbReference>
<dbReference type="OrthoDB" id="6419888at2759"/>
<dbReference type="KEGG" id="scac:106081007"/>
<evidence type="ECO:0000313" key="4">
    <source>
        <dbReference type="EnsemblMetazoa" id="SCAU012050-PK"/>
    </source>
</evidence>
<evidence type="ECO:0000256" key="2">
    <source>
        <dbReference type="SAM" id="Phobius"/>
    </source>
</evidence>
<accession>A0A1I8PXK3</accession>
<dbReference type="EnsemblMetazoa" id="SCAU012050-RG">
    <property type="protein sequence ID" value="SCAU012050-PG"/>
    <property type="gene ID" value="SCAU012050"/>
</dbReference>
<feature type="region of interest" description="Disordered" evidence="1">
    <location>
        <begin position="1"/>
        <end position="75"/>
    </location>
</feature>
<sequence length="806" mass="86790">MPPSTTAKTSTTTPPPALTTSSKSFSPPQQFYNNPPHNTNNTPHPNTKNTPTPTNTNTTTNNCGTNKSNSGIGNNNNNINFMNLKNTNKIQAKRATLVEEEDFNELTAVPLPEHTATGTPSTATTYVIAAHNNSISEEDETIANASGKVSRHLPPLKLRQSAANGTASTAQGPCATIATSARNVLQRQQASAATSPTAATSKRNTANITGEEGRNEPNEHTPLVTPLSASSATGDAVVAAAAYAATGYTAPSTSTNSSNNSINTTYYQSNVLTTTTAASTATATANATATTYSTYSHNSKTTRSWPVIYRNPHHYDYEALYAHAPKGSSQYAPASSITSSSFRQNCYSNQFKQSIVYSSSNEDLSTINECGTDGVVATNGNGGRSSSSSLIGCGGGYNNSNSKYGYQQQQQQQQQQQTTCYYFSPSRHNSIYEHPSAVVANSLQFEPSSSAATTAAAAAAVESIRRSNSILLRNSSCSSKIMHQATIGGHDLDSPTSLNSAMDVTSTVGGSACCSSCCMGPPPLLFLFVTLLMTTSATAMLCAAIMTDHWEHVKWDRASLERYSNRSNLQLEWIMEDTVAMLKPDKRADHRFRRDNLFLVPMHGGIWTLCIDLPLHEIQELRRHPKFPRSAPTCLNYLAGSMENARGEEQRNDWQHSESQATLQPHLRMQNLSISCSLVCLIILGSAALVGAFGVCQRQISAILITGVMYLLAALFALFTLMIIHFKRQQGRPMLDSDYDGTVDGIVARPGGPAIMAKNLLGARVFLTSWSLDLGWGGVVLCAITSVLWILLSKIMRYNPFSTLMI</sequence>
<organism evidence="4 5">
    <name type="scientific">Stomoxys calcitrans</name>
    <name type="common">Stable fly</name>
    <name type="synonym">Conops calcitrans</name>
    <dbReference type="NCBI Taxonomy" id="35570"/>
    <lineage>
        <taxon>Eukaryota</taxon>
        <taxon>Metazoa</taxon>
        <taxon>Ecdysozoa</taxon>
        <taxon>Arthropoda</taxon>
        <taxon>Hexapoda</taxon>
        <taxon>Insecta</taxon>
        <taxon>Pterygota</taxon>
        <taxon>Neoptera</taxon>
        <taxon>Endopterygota</taxon>
        <taxon>Diptera</taxon>
        <taxon>Brachycera</taxon>
        <taxon>Muscomorpha</taxon>
        <taxon>Muscoidea</taxon>
        <taxon>Muscidae</taxon>
        <taxon>Stomoxys</taxon>
    </lineage>
</organism>
<evidence type="ECO:0000313" key="5">
    <source>
        <dbReference type="Proteomes" id="UP000095300"/>
    </source>
</evidence>